<sequence>MEVQLMKKKIKLGIIVILLFVCIDTILDISTPAFEEFSQAIKF</sequence>
<keyword evidence="1" id="KW-0812">Transmembrane</keyword>
<keyword evidence="1" id="KW-0472">Membrane</keyword>
<feature type="transmembrane region" description="Helical" evidence="1">
    <location>
        <begin position="12"/>
        <end position="34"/>
    </location>
</feature>
<dbReference type="RefSeq" id="WP_368652544.1">
    <property type="nucleotide sequence ID" value="NZ_CP162599.1"/>
</dbReference>
<dbReference type="EMBL" id="CP162599">
    <property type="protein sequence ID" value="XDK31820.1"/>
    <property type="molecule type" value="Genomic_DNA"/>
</dbReference>
<proteinExistence type="predicted"/>
<evidence type="ECO:0000313" key="2">
    <source>
        <dbReference type="EMBL" id="XDK31820.1"/>
    </source>
</evidence>
<accession>A0AB39HNI7</accession>
<gene>
    <name evidence="2" type="ORF">AB4Y30_12385</name>
</gene>
<protein>
    <submittedName>
        <fullName evidence="2">Uncharacterized protein</fullName>
    </submittedName>
</protein>
<evidence type="ECO:0000256" key="1">
    <source>
        <dbReference type="SAM" id="Phobius"/>
    </source>
</evidence>
<reference evidence="2" key="1">
    <citation type="submission" date="2024-07" db="EMBL/GenBank/DDBJ databases">
        <title>Halotolerant mesophilic bacterium Ornithinibacillus sp. 4-3, sp. nov., isolated from soil.</title>
        <authorList>
            <person name="Sidarenka A.V."/>
            <person name="Guliayeva D.E."/>
            <person name="Leanovich S.I."/>
            <person name="Hileuskaya K.S."/>
            <person name="Akhremchuk A.E."/>
            <person name="Sikolenko M.A."/>
            <person name="Valentovich L.N."/>
        </authorList>
    </citation>
    <scope>NUCLEOTIDE SEQUENCE</scope>
    <source>
        <strain evidence="2">4-3</strain>
    </source>
</reference>
<name>A0AB39HNI7_9BACI</name>
<dbReference type="AlphaFoldDB" id="A0AB39HNI7"/>
<organism evidence="2">
    <name type="scientific">Ornithinibacillus sp. 4-3</name>
    <dbReference type="NCBI Taxonomy" id="3231488"/>
    <lineage>
        <taxon>Bacteria</taxon>
        <taxon>Bacillati</taxon>
        <taxon>Bacillota</taxon>
        <taxon>Bacilli</taxon>
        <taxon>Bacillales</taxon>
        <taxon>Bacillaceae</taxon>
        <taxon>Ornithinibacillus</taxon>
    </lineage>
</organism>
<keyword evidence="1" id="KW-1133">Transmembrane helix</keyword>